<keyword evidence="6" id="KW-0862">Zinc</keyword>
<dbReference type="OMA" id="CSHSKAV"/>
<dbReference type="Proteomes" id="UP000018050">
    <property type="component" value="Unassembled WGS sequence"/>
</dbReference>
<dbReference type="Pfam" id="PF05129">
    <property type="entry name" value="Zn_ribbon_Elf1"/>
    <property type="match status" value="1"/>
</dbReference>
<evidence type="ECO:0008006" key="13">
    <source>
        <dbReference type="Google" id="ProtNLM"/>
    </source>
</evidence>
<evidence type="ECO:0000313" key="11">
    <source>
        <dbReference type="EMBL" id="CDI80391.1"/>
    </source>
</evidence>
<feature type="compositionally biased region" description="Basic and acidic residues" evidence="10">
    <location>
        <begin position="218"/>
        <end position="239"/>
    </location>
</feature>
<dbReference type="EMBL" id="HG671199">
    <property type="protein sequence ID" value="CDI80391.1"/>
    <property type="molecule type" value="Genomic_DNA"/>
</dbReference>
<evidence type="ECO:0000256" key="5">
    <source>
        <dbReference type="ARBA" id="ARBA00022771"/>
    </source>
</evidence>
<dbReference type="GO" id="GO:0000993">
    <property type="term" value="F:RNA polymerase II complex binding"/>
    <property type="evidence" value="ECO:0007669"/>
    <property type="project" value="TreeGrafter"/>
</dbReference>
<protein>
    <recommendedName>
        <fullName evidence="13">Transcription elongation factor 1 homolog</fullName>
    </recommendedName>
</protein>
<keyword evidence="7" id="KW-0805">Transcription regulation</keyword>
<reference evidence="11" key="2">
    <citation type="submission" date="2013-10" db="EMBL/GenBank/DDBJ databases">
        <authorList>
            <person name="Aslett M."/>
        </authorList>
    </citation>
    <scope>NUCLEOTIDE SEQUENCE</scope>
    <source>
        <strain evidence="11">Houghton</strain>
    </source>
</reference>
<name>U6GJH8_EIMAC</name>
<dbReference type="OrthoDB" id="445983at2759"/>
<dbReference type="GO" id="GO:0008270">
    <property type="term" value="F:zinc ion binding"/>
    <property type="evidence" value="ECO:0007669"/>
    <property type="project" value="UniProtKB-KW"/>
</dbReference>
<dbReference type="FunFam" id="2.20.25.190:FF:000001">
    <property type="entry name" value="Transcription elongation factor 1 homolog"/>
    <property type="match status" value="1"/>
</dbReference>
<feature type="compositionally biased region" description="Basic and acidic residues" evidence="10">
    <location>
        <begin position="135"/>
        <end position="174"/>
    </location>
</feature>
<evidence type="ECO:0000256" key="3">
    <source>
        <dbReference type="ARBA" id="ARBA00009730"/>
    </source>
</evidence>
<reference evidence="11" key="1">
    <citation type="submission" date="2013-10" db="EMBL/GenBank/DDBJ databases">
        <title>Genomic analysis of the causative agents of coccidiosis in chickens.</title>
        <authorList>
            <person name="Reid A.J."/>
            <person name="Blake D."/>
            <person name="Billington K."/>
            <person name="Browne H."/>
            <person name="Dunn M."/>
            <person name="Hung S."/>
            <person name="Kawahara F."/>
            <person name="Miranda-Saavedra D."/>
            <person name="Mourier T."/>
            <person name="Nagra H."/>
            <person name="Otto T.D."/>
            <person name="Rawlings N."/>
            <person name="Sanchez A."/>
            <person name="Sanders M."/>
            <person name="Subramaniam C."/>
            <person name="Tay Y."/>
            <person name="Dear P."/>
            <person name="Doerig C."/>
            <person name="Gruber A."/>
            <person name="Parkinson J."/>
            <person name="Shirley M."/>
            <person name="Wan K.L."/>
            <person name="Berriman M."/>
            <person name="Tomley F."/>
            <person name="Pain A."/>
        </authorList>
    </citation>
    <scope>NUCLEOTIDE SEQUENCE</scope>
    <source>
        <strain evidence="11">Houghton</strain>
    </source>
</reference>
<dbReference type="InterPro" id="IPR007808">
    <property type="entry name" value="Elf1"/>
</dbReference>
<evidence type="ECO:0000256" key="9">
    <source>
        <dbReference type="ARBA" id="ARBA00023242"/>
    </source>
</evidence>
<dbReference type="InterPro" id="IPR038567">
    <property type="entry name" value="T_Elf1_sf"/>
</dbReference>
<evidence type="ECO:0000256" key="10">
    <source>
        <dbReference type="SAM" id="MobiDB-lite"/>
    </source>
</evidence>
<dbReference type="AlphaFoldDB" id="U6GJH8"/>
<feature type="compositionally biased region" description="Acidic residues" evidence="10">
    <location>
        <begin position="266"/>
        <end position="285"/>
    </location>
</feature>
<dbReference type="PANTHER" id="PTHR20934:SF0">
    <property type="entry name" value="TRANSCRIPTION ELONGATION FACTOR 1 HOMOLOG"/>
    <property type="match status" value="1"/>
</dbReference>
<comment type="function">
    <text evidence="1">Transcription elongation factor implicated in the maintenance of proper chromatin structure in actively transcribed regions.</text>
</comment>
<keyword evidence="12" id="KW-1185">Reference proteome</keyword>
<evidence type="ECO:0000256" key="1">
    <source>
        <dbReference type="ARBA" id="ARBA00003357"/>
    </source>
</evidence>
<dbReference type="PANTHER" id="PTHR20934">
    <property type="entry name" value="TRANSCRIPTION ELONGATION FACTOR 1 HOMOLOG"/>
    <property type="match status" value="1"/>
</dbReference>
<dbReference type="RefSeq" id="XP_013249644.1">
    <property type="nucleotide sequence ID" value="XM_013394190.1"/>
</dbReference>
<evidence type="ECO:0000256" key="2">
    <source>
        <dbReference type="ARBA" id="ARBA00004123"/>
    </source>
</evidence>
<evidence type="ECO:0000256" key="4">
    <source>
        <dbReference type="ARBA" id="ARBA00022723"/>
    </source>
</evidence>
<dbReference type="GeneID" id="25269554"/>
<evidence type="ECO:0000256" key="7">
    <source>
        <dbReference type="ARBA" id="ARBA00023015"/>
    </source>
</evidence>
<dbReference type="VEuPathDB" id="ToxoDB:EAH_00014840"/>
<keyword evidence="8" id="KW-0804">Transcription</keyword>
<keyword evidence="4" id="KW-0479">Metal-binding</keyword>
<feature type="region of interest" description="Disordered" evidence="10">
    <location>
        <begin position="87"/>
        <end position="285"/>
    </location>
</feature>
<dbReference type="GO" id="GO:0008023">
    <property type="term" value="C:transcription elongation factor complex"/>
    <property type="evidence" value="ECO:0007669"/>
    <property type="project" value="TreeGrafter"/>
</dbReference>
<evidence type="ECO:0000256" key="6">
    <source>
        <dbReference type="ARBA" id="ARBA00022833"/>
    </source>
</evidence>
<gene>
    <name evidence="11" type="ORF">EAH_00014840</name>
</gene>
<comment type="similarity">
    <text evidence="3">Belongs to the ELOF1 family.</text>
</comment>
<accession>U6GJH8</accession>
<comment type="subcellular location">
    <subcellularLocation>
        <location evidence="2">Nucleus</location>
    </subcellularLocation>
</comment>
<sequence length="285" mass="30538">MGKRKSSSMKPKPKRIPKLDKEFDCPFCSHSKAVKVELDRVRGVGSLSCRVCGAAYSRPVSRLDEGIDVYGDWIDACVAANAEAAKEAKAKLERGLQPSPAPAAPAAAPAAAAPAAPAAGGGGGAAAASAGGERAAARNKQEREKELKALKSSRGTERQLKRQKETDTESEKESSSSSSSSESEAAEETKPPKKRLKSGIKDRDSGFEDKEEEIETAADGHDRDTEEFINKDKDKEIDAVKQQQNNQQQPDTSAAVGGLLERYRDEGEETEEEGEGDTNLFNDDE</sequence>
<dbReference type="SUPFAM" id="SSF57783">
    <property type="entry name" value="Zinc beta-ribbon"/>
    <property type="match status" value="1"/>
</dbReference>
<feature type="compositionally biased region" description="Basic and acidic residues" evidence="10">
    <location>
        <begin position="199"/>
        <end position="208"/>
    </location>
</feature>
<keyword evidence="5" id="KW-0863">Zinc-finger</keyword>
<feature type="compositionally biased region" description="Low complexity" evidence="10">
    <location>
        <begin position="104"/>
        <end position="118"/>
    </location>
</feature>
<evidence type="ECO:0000313" key="12">
    <source>
        <dbReference type="Proteomes" id="UP000018050"/>
    </source>
</evidence>
<dbReference type="Gene3D" id="2.20.25.190">
    <property type="match status" value="1"/>
</dbReference>
<dbReference type="GO" id="GO:0006368">
    <property type="term" value="P:transcription elongation by RNA polymerase II"/>
    <property type="evidence" value="ECO:0007669"/>
    <property type="project" value="TreeGrafter"/>
</dbReference>
<proteinExistence type="inferred from homology"/>
<evidence type="ECO:0000256" key="8">
    <source>
        <dbReference type="ARBA" id="ARBA00023163"/>
    </source>
</evidence>
<keyword evidence="9" id="KW-0539">Nucleus</keyword>
<organism evidence="11 12">
    <name type="scientific">Eimeria acervulina</name>
    <name type="common">Coccidian parasite</name>
    <dbReference type="NCBI Taxonomy" id="5801"/>
    <lineage>
        <taxon>Eukaryota</taxon>
        <taxon>Sar</taxon>
        <taxon>Alveolata</taxon>
        <taxon>Apicomplexa</taxon>
        <taxon>Conoidasida</taxon>
        <taxon>Coccidia</taxon>
        <taxon>Eucoccidiorida</taxon>
        <taxon>Eimeriorina</taxon>
        <taxon>Eimeriidae</taxon>
        <taxon>Eimeria</taxon>
    </lineage>
</organism>